<feature type="transmembrane region" description="Helical" evidence="1">
    <location>
        <begin position="72"/>
        <end position="97"/>
    </location>
</feature>
<name>A0ABU3VMU6_9EURY</name>
<evidence type="ECO:0000256" key="1">
    <source>
        <dbReference type="SAM" id="Phobius"/>
    </source>
</evidence>
<accession>A0ABU3VMU6</accession>
<feature type="transmembrane region" description="Helical" evidence="1">
    <location>
        <begin position="35"/>
        <end position="60"/>
    </location>
</feature>
<reference evidence="2 3" key="1">
    <citation type="submission" date="2023-06" db="EMBL/GenBank/DDBJ databases">
        <title>Genome sequence of Methanimicrococcus sp. At1.</title>
        <authorList>
            <person name="Protasov E."/>
            <person name="Platt K."/>
            <person name="Poehlein A."/>
            <person name="Daniel R."/>
            <person name="Brune A."/>
        </authorList>
    </citation>
    <scope>NUCLEOTIDE SEQUENCE [LARGE SCALE GENOMIC DNA]</scope>
    <source>
        <strain evidence="2 3">At1</strain>
    </source>
</reference>
<evidence type="ECO:0000313" key="3">
    <source>
        <dbReference type="Proteomes" id="UP001272052"/>
    </source>
</evidence>
<comment type="caution">
    <text evidence="2">The sequence shown here is derived from an EMBL/GenBank/DDBJ whole genome shotgun (WGS) entry which is preliminary data.</text>
</comment>
<keyword evidence="1" id="KW-1133">Transmembrane helix</keyword>
<proteinExistence type="predicted"/>
<keyword evidence="1" id="KW-0812">Transmembrane</keyword>
<evidence type="ECO:0000313" key="2">
    <source>
        <dbReference type="EMBL" id="MDV0444654.1"/>
    </source>
</evidence>
<feature type="transmembrane region" description="Helical" evidence="1">
    <location>
        <begin position="9"/>
        <end position="29"/>
    </location>
</feature>
<dbReference type="EMBL" id="JAWDKC010000006">
    <property type="protein sequence ID" value="MDV0444654.1"/>
    <property type="molecule type" value="Genomic_DNA"/>
</dbReference>
<keyword evidence="1" id="KW-0472">Membrane</keyword>
<protein>
    <submittedName>
        <fullName evidence="2">Uncharacterized protein</fullName>
    </submittedName>
</protein>
<sequence length="151" mass="18121">MGFVESYRYLIRSFYVFLFIFYFLFVVFIEPDGYMLAWSIIFVQIWIAFYCISNCGFFMINVRRDSFLTSEGIFLFFYLTGYLLNAIILPFLLLTIFDNLLIYFTGNSFVWNSPLFIYAFILIFDIVFISFFRHIHKISAQGKNPEELWMA</sequence>
<feature type="transmembrane region" description="Helical" evidence="1">
    <location>
        <begin position="109"/>
        <end position="132"/>
    </location>
</feature>
<organism evidence="2 3">
    <name type="scientific">Methanimicrococcus hacksteinii</name>
    <dbReference type="NCBI Taxonomy" id="3028293"/>
    <lineage>
        <taxon>Archaea</taxon>
        <taxon>Methanobacteriati</taxon>
        <taxon>Methanobacteriota</taxon>
        <taxon>Stenosarchaea group</taxon>
        <taxon>Methanomicrobia</taxon>
        <taxon>Methanosarcinales</taxon>
        <taxon>Methanosarcinaceae</taxon>
        <taxon>Methanimicrococcus</taxon>
    </lineage>
</organism>
<gene>
    <name evidence="2" type="ORF">MmiAt1_01860</name>
</gene>
<keyword evidence="3" id="KW-1185">Reference proteome</keyword>
<dbReference type="Proteomes" id="UP001272052">
    <property type="component" value="Unassembled WGS sequence"/>
</dbReference>